<evidence type="ECO:0008006" key="4">
    <source>
        <dbReference type="Google" id="ProtNLM"/>
    </source>
</evidence>
<evidence type="ECO:0000313" key="3">
    <source>
        <dbReference type="Proteomes" id="UP000886653"/>
    </source>
</evidence>
<reference evidence="2" key="1">
    <citation type="submission" date="2013-11" db="EMBL/GenBank/DDBJ databases">
        <title>Genome sequence of the fusiform rust pathogen reveals effectors for host alternation and coevolution with pine.</title>
        <authorList>
            <consortium name="DOE Joint Genome Institute"/>
            <person name="Smith K."/>
            <person name="Pendleton A."/>
            <person name="Kubisiak T."/>
            <person name="Anderson C."/>
            <person name="Salamov A."/>
            <person name="Aerts A."/>
            <person name="Riley R."/>
            <person name="Clum A."/>
            <person name="Lindquist E."/>
            <person name="Ence D."/>
            <person name="Campbell M."/>
            <person name="Kronenberg Z."/>
            <person name="Feau N."/>
            <person name="Dhillon B."/>
            <person name="Hamelin R."/>
            <person name="Burleigh J."/>
            <person name="Smith J."/>
            <person name="Yandell M."/>
            <person name="Nelson C."/>
            <person name="Grigoriev I."/>
            <person name="Davis J."/>
        </authorList>
    </citation>
    <scope>NUCLEOTIDE SEQUENCE</scope>
    <source>
        <strain evidence="2">G11</strain>
    </source>
</reference>
<feature type="compositionally biased region" description="Polar residues" evidence="1">
    <location>
        <begin position="99"/>
        <end position="109"/>
    </location>
</feature>
<feature type="region of interest" description="Disordered" evidence="1">
    <location>
        <begin position="18"/>
        <end position="56"/>
    </location>
</feature>
<proteinExistence type="predicted"/>
<dbReference type="InterPro" id="IPR011990">
    <property type="entry name" value="TPR-like_helical_dom_sf"/>
</dbReference>
<keyword evidence="3" id="KW-1185">Reference proteome</keyword>
<dbReference type="AlphaFoldDB" id="A0A9P6T625"/>
<dbReference type="Gene3D" id="1.25.40.10">
    <property type="entry name" value="Tetratricopeptide repeat domain"/>
    <property type="match status" value="1"/>
</dbReference>
<evidence type="ECO:0000313" key="2">
    <source>
        <dbReference type="EMBL" id="KAG0140557.1"/>
    </source>
</evidence>
<dbReference type="Proteomes" id="UP000886653">
    <property type="component" value="Unassembled WGS sequence"/>
</dbReference>
<feature type="compositionally biased region" description="Polar residues" evidence="1">
    <location>
        <begin position="33"/>
        <end position="50"/>
    </location>
</feature>
<feature type="region of interest" description="Disordered" evidence="1">
    <location>
        <begin position="87"/>
        <end position="109"/>
    </location>
</feature>
<feature type="compositionally biased region" description="Low complexity" evidence="1">
    <location>
        <begin position="18"/>
        <end position="32"/>
    </location>
</feature>
<dbReference type="EMBL" id="MU167435">
    <property type="protein sequence ID" value="KAG0140557.1"/>
    <property type="molecule type" value="Genomic_DNA"/>
</dbReference>
<accession>A0A9P6T625</accession>
<name>A0A9P6T625_9BASI</name>
<protein>
    <recommendedName>
        <fullName evidence="4">Pentatricopeptide repeat-containing protein</fullName>
    </recommendedName>
</protein>
<organism evidence="2 3">
    <name type="scientific">Cronartium quercuum f. sp. fusiforme G11</name>
    <dbReference type="NCBI Taxonomy" id="708437"/>
    <lineage>
        <taxon>Eukaryota</taxon>
        <taxon>Fungi</taxon>
        <taxon>Dikarya</taxon>
        <taxon>Basidiomycota</taxon>
        <taxon>Pucciniomycotina</taxon>
        <taxon>Pucciniomycetes</taxon>
        <taxon>Pucciniales</taxon>
        <taxon>Coleosporiaceae</taxon>
        <taxon>Cronartium</taxon>
    </lineage>
</organism>
<sequence>MNYLPRLKGIQQLLYRHSSSQNRSQMSNQSNSTPSPDHSSHSAPKLNQTFKPRGRRRRIKEPFLPLFPFSPPSNCNYNYNLNHTKPRLITRTHPPKPSLLSNRPSSSHPISQAILNHQQSSRVLTTAQLVDEALKSLLIQPLPNPPPMPNHHAPPSLDLTDSSTSWSSVYLTYLQSSTTPTEFARRLEDLIIHRLPRHRASEIVQLHSRHPSLRGLVSTDSYNALIRFAYIGNRYDQARTLLAEMVDRGLERNLRTYELIMCSYQALDKPRGVELTLKKIKSLGLEPSPEAWVSLLSIRPRQRSRLRHLDSMEGPSEAKSGFPVDRFLAGWRWGTERFNEDGKAVVSVAKRLMNAGHWSRAYRFIDTALKLSAYTRTPLSAYWASEFLHVLVYGLYNAKQEFSKRVRAEGVTSANVGKNEFHDTFCPPPIPSAIQFVEDFIDIHGHAYAIKTNPRILLNCLRVDTCLPPSELETTIERWLRRYGLDESKLGSRLALRFAHVTSSWLTKALAADKRELVEQEYNRMIKLWNNRLEKMIQRGPVDGKRIRGLHAFYTSQSVESISIALKRVSKLGRKIGINEDPFRDFIRRVKGEKNDEEVWKDGLIIECDKDRKKNVTKGRAKIIFDWSSENPGSRPIRLKAR</sequence>
<comment type="caution">
    <text evidence="2">The sequence shown here is derived from an EMBL/GenBank/DDBJ whole genome shotgun (WGS) entry which is preliminary data.</text>
</comment>
<evidence type="ECO:0000256" key="1">
    <source>
        <dbReference type="SAM" id="MobiDB-lite"/>
    </source>
</evidence>
<dbReference type="OrthoDB" id="185373at2759"/>
<gene>
    <name evidence="2" type="ORF">CROQUDRAFT_69243</name>
</gene>